<dbReference type="PANTHER" id="PTHR45725">
    <property type="entry name" value="FORMIN HOMOLOGY 2 FAMILY MEMBER"/>
    <property type="match status" value="1"/>
</dbReference>
<reference evidence="3" key="1">
    <citation type="journal article" date="2021" name="Proc. Natl. Acad. Sci. U.S.A.">
        <title>Three genomes in the algal genus Volvox reveal the fate of a haploid sex-determining region after a transition to homothallism.</title>
        <authorList>
            <person name="Yamamoto K."/>
            <person name="Hamaji T."/>
            <person name="Kawai-Toyooka H."/>
            <person name="Matsuzaki R."/>
            <person name="Takahashi F."/>
            <person name="Nishimura Y."/>
            <person name="Kawachi M."/>
            <person name="Noguchi H."/>
            <person name="Minakuchi Y."/>
            <person name="Umen J.G."/>
            <person name="Toyoda A."/>
            <person name="Nozaki H."/>
        </authorList>
    </citation>
    <scope>NUCLEOTIDE SEQUENCE</scope>
    <source>
        <strain evidence="3">NIES-3780</strain>
    </source>
</reference>
<feature type="region of interest" description="Disordered" evidence="1">
    <location>
        <begin position="649"/>
        <end position="797"/>
    </location>
</feature>
<dbReference type="SUPFAM" id="SSF55486">
    <property type="entry name" value="Metalloproteases ('zincins'), catalytic domain"/>
    <property type="match status" value="1"/>
</dbReference>
<dbReference type="InterPro" id="IPR008752">
    <property type="entry name" value="Peptidase_M11"/>
</dbReference>
<accession>A0A8J4F6Q9</accession>
<evidence type="ECO:0000256" key="1">
    <source>
        <dbReference type="SAM" id="MobiDB-lite"/>
    </source>
</evidence>
<dbReference type="Pfam" id="PF05548">
    <property type="entry name" value="Peptidase_M11"/>
    <property type="match status" value="1"/>
</dbReference>
<name>A0A8J4F6Q9_9CHLO</name>
<dbReference type="Proteomes" id="UP000747399">
    <property type="component" value="Unassembled WGS sequence"/>
</dbReference>
<feature type="domain" description="Peptidase M11 gametolysin" evidence="2">
    <location>
        <begin position="254"/>
        <end position="579"/>
    </location>
</feature>
<dbReference type="InterPro" id="IPR051425">
    <property type="entry name" value="Formin_Homology"/>
</dbReference>
<comment type="caution">
    <text evidence="3">The sequence shown here is derived from an EMBL/GenBank/DDBJ whole genome shotgun (WGS) entry which is preliminary data.</text>
</comment>
<dbReference type="AlphaFoldDB" id="A0A8J4F6Q9"/>
<feature type="compositionally biased region" description="Pro residues" evidence="1">
    <location>
        <begin position="663"/>
        <end position="699"/>
    </location>
</feature>
<evidence type="ECO:0000313" key="4">
    <source>
        <dbReference type="Proteomes" id="UP000747399"/>
    </source>
</evidence>
<keyword evidence="4" id="KW-1185">Reference proteome</keyword>
<sequence length="797" mass="87584">DTWQVTRIAGLETFTTYHPDASHFSTGSIWQQSRQQLWGMGPKGLLLAGLLAGACAALQAADTAKAQQGAQQVPSVPIVNVTVYVEGTVLVYVSHDHPKAAGGPNQVPPPMEITHTLIDKQADNTSTVEIRVDFGEQADSLVTGDLVVAPITLGLLANQAAQLGLGPNADTSPSGRRRLLSEEHEQARRMVLEFHETRRTLQETKTLIDLLRRLNVTSLSQTPKSNAPDVQLLTKNSDKDMFVSNGVPQSITSLAFIFKSSSCGVNPALNAEKAKQWWHDNGDNAPIVATLQRYYNVCSFNQIWFRPSQNLVFDVDIPCIGNTSAGKYDLKNGNGNGYNLDGELYGLPELAKRYLQNAYPDVFARWSSFRRKVFFFPFNWYKAYSGFAGLAMMGCAQNFDCYTWMHPGLLDNYVELGIAFQELGHNIGLAHSARTICNENGCVKDEYGDPTDPMGFTWVDVREKQLVCTNAPQAYKAGWSGLVDDLNGSDLKPGIPRSFVLPAMALKKENMLRIVMTTSNNWASGQGPVLFISFRVRQAGQGTYDSGLIDNWNNRVWIHEYNETNNGFTANYRTPPMVLAMITDDPKPPQISGWGTPMRSFTKWVPGVFGVNITVRSKTPQAATVSVCRFVSQAELACSDGIDNDCDGLVDSDDPDCNNDLKMPPPPQPQLRPPPPSPQPPRRPPPLLSRSPAKPPPIPTRAFPVAFSPPPSPSPRPSPPSPRPPPPSPRPPPRPSKWLRSPPPPKLQRAPLLRSPPSPPRPPRVPRPPGTPRPPRPPRGPSMPRPPRPPPRQTAGR</sequence>
<dbReference type="EMBL" id="BNCO01000032">
    <property type="protein sequence ID" value="GIL58772.1"/>
    <property type="molecule type" value="Genomic_DNA"/>
</dbReference>
<gene>
    <name evidence="3" type="ORF">Vafri_13750</name>
</gene>
<proteinExistence type="predicted"/>
<dbReference type="PRINTS" id="PR01217">
    <property type="entry name" value="PRICHEXTENSN"/>
</dbReference>
<evidence type="ECO:0000259" key="2">
    <source>
        <dbReference type="Pfam" id="PF05548"/>
    </source>
</evidence>
<evidence type="ECO:0000313" key="3">
    <source>
        <dbReference type="EMBL" id="GIL58772.1"/>
    </source>
</evidence>
<feature type="compositionally biased region" description="Pro residues" evidence="1">
    <location>
        <begin position="707"/>
        <end position="746"/>
    </location>
</feature>
<feature type="non-terminal residue" evidence="3">
    <location>
        <position position="1"/>
    </location>
</feature>
<organism evidence="3 4">
    <name type="scientific">Volvox africanus</name>
    <dbReference type="NCBI Taxonomy" id="51714"/>
    <lineage>
        <taxon>Eukaryota</taxon>
        <taxon>Viridiplantae</taxon>
        <taxon>Chlorophyta</taxon>
        <taxon>core chlorophytes</taxon>
        <taxon>Chlorophyceae</taxon>
        <taxon>CS clade</taxon>
        <taxon>Chlamydomonadales</taxon>
        <taxon>Volvocaceae</taxon>
        <taxon>Volvox</taxon>
    </lineage>
</organism>
<dbReference type="PANTHER" id="PTHR45725:SF1">
    <property type="entry name" value="DISHEVELLED ASSOCIATED ACTIVATOR OF MORPHOGENESIS, ISOFORM D"/>
    <property type="match status" value="1"/>
</dbReference>
<protein>
    <recommendedName>
        <fullName evidence="2">Peptidase M11 gametolysin domain-containing protein</fullName>
    </recommendedName>
</protein>
<feature type="compositionally biased region" description="Pro residues" evidence="1">
    <location>
        <begin position="754"/>
        <end position="797"/>
    </location>
</feature>